<reference evidence="2 3" key="1">
    <citation type="submission" date="2019-07" db="EMBL/GenBank/DDBJ databases">
        <title>Reinekea sp. strain SSH23 genome sequencing and assembly.</title>
        <authorList>
            <person name="Kim I."/>
        </authorList>
    </citation>
    <scope>NUCLEOTIDE SEQUENCE [LARGE SCALE GENOMIC DNA]</scope>
    <source>
        <strain evidence="2 3">SSH23</strain>
    </source>
</reference>
<comment type="caution">
    <text evidence="2">The sequence shown here is derived from an EMBL/GenBank/DDBJ whole genome shotgun (WGS) entry which is preliminary data.</text>
</comment>
<dbReference type="Proteomes" id="UP000321764">
    <property type="component" value="Unassembled WGS sequence"/>
</dbReference>
<evidence type="ECO:0000256" key="1">
    <source>
        <dbReference type="SAM" id="Phobius"/>
    </source>
</evidence>
<dbReference type="RefSeq" id="WP_147713246.1">
    <property type="nucleotide sequence ID" value="NZ_VKAD01000001.1"/>
</dbReference>
<dbReference type="AlphaFoldDB" id="A0A5C8Z867"/>
<feature type="transmembrane region" description="Helical" evidence="1">
    <location>
        <begin position="44"/>
        <end position="77"/>
    </location>
</feature>
<dbReference type="EMBL" id="VKAD01000001">
    <property type="protein sequence ID" value="TXR53847.1"/>
    <property type="molecule type" value="Genomic_DNA"/>
</dbReference>
<proteinExistence type="predicted"/>
<gene>
    <name evidence="2" type="ORF">FME95_04630</name>
</gene>
<keyword evidence="1" id="KW-1133">Transmembrane helix</keyword>
<organism evidence="2 3">
    <name type="scientific">Reinekea thalattae</name>
    <dbReference type="NCBI Taxonomy" id="2593301"/>
    <lineage>
        <taxon>Bacteria</taxon>
        <taxon>Pseudomonadati</taxon>
        <taxon>Pseudomonadota</taxon>
        <taxon>Gammaproteobacteria</taxon>
        <taxon>Oceanospirillales</taxon>
        <taxon>Saccharospirillaceae</taxon>
        <taxon>Reinekea</taxon>
    </lineage>
</organism>
<evidence type="ECO:0000313" key="2">
    <source>
        <dbReference type="EMBL" id="TXR53847.1"/>
    </source>
</evidence>
<accession>A0A5C8Z867</accession>
<keyword evidence="1" id="KW-0812">Transmembrane</keyword>
<sequence>MSEDTNGIKAAGAGAATGTVGSVAAVSTAGTVTGLGATGITSGLSAIGAIAGGGMATGLVITAAAPLAAGAIGYGLYRWFKD</sequence>
<protein>
    <submittedName>
        <fullName evidence="2">Uncharacterized protein</fullName>
    </submittedName>
</protein>
<keyword evidence="3" id="KW-1185">Reference proteome</keyword>
<keyword evidence="1" id="KW-0472">Membrane</keyword>
<evidence type="ECO:0000313" key="3">
    <source>
        <dbReference type="Proteomes" id="UP000321764"/>
    </source>
</evidence>
<name>A0A5C8Z867_9GAMM</name>